<protein>
    <submittedName>
        <fullName evidence="2">Uncharacterized protein</fullName>
    </submittedName>
</protein>
<accession>A0A4Y9Y4H4</accession>
<name>A0A4Y9Y4H4_9AGAM</name>
<dbReference type="AlphaFoldDB" id="A0A4Y9Y4H4"/>
<dbReference type="Proteomes" id="UP000298327">
    <property type="component" value="Unassembled WGS sequence"/>
</dbReference>
<reference evidence="2 3" key="1">
    <citation type="submission" date="2019-02" db="EMBL/GenBank/DDBJ databases">
        <title>Genome sequencing of the rare red list fungi Dentipellis fragilis.</title>
        <authorList>
            <person name="Buettner E."/>
            <person name="Kellner H."/>
        </authorList>
    </citation>
    <scope>NUCLEOTIDE SEQUENCE [LARGE SCALE GENOMIC DNA]</scope>
    <source>
        <strain evidence="2 3">DSM 105465</strain>
    </source>
</reference>
<keyword evidence="3" id="KW-1185">Reference proteome</keyword>
<sequence>STDPEPTPTELTSTEPEPTSAEPEPTSTDPEPTSIDPEPTSIDPTSTEPEPTSSGPTSSEPTPSSSSMASASASTIAPAPSSTGLPPDEVLVTVTTTESITIIFTESLATIPHATEVNGAIAPAAASAIAAAVATAKAKAALDAGVAPEDASDVNVNIFKWSLWSQAAQLLSAGTIALEVRTVIAVNILNVGFITIFHTLSTDSYAVADVHHVCSGGWHGPEFVANARDAPN</sequence>
<gene>
    <name evidence="2" type="ORF">EVG20_g8975</name>
</gene>
<evidence type="ECO:0000256" key="1">
    <source>
        <dbReference type="SAM" id="MobiDB-lite"/>
    </source>
</evidence>
<evidence type="ECO:0000313" key="2">
    <source>
        <dbReference type="EMBL" id="TFY56321.1"/>
    </source>
</evidence>
<feature type="non-terminal residue" evidence="2">
    <location>
        <position position="1"/>
    </location>
</feature>
<proteinExistence type="predicted"/>
<evidence type="ECO:0000313" key="3">
    <source>
        <dbReference type="Proteomes" id="UP000298327"/>
    </source>
</evidence>
<organism evidence="2 3">
    <name type="scientific">Dentipellis fragilis</name>
    <dbReference type="NCBI Taxonomy" id="205917"/>
    <lineage>
        <taxon>Eukaryota</taxon>
        <taxon>Fungi</taxon>
        <taxon>Dikarya</taxon>
        <taxon>Basidiomycota</taxon>
        <taxon>Agaricomycotina</taxon>
        <taxon>Agaricomycetes</taxon>
        <taxon>Russulales</taxon>
        <taxon>Hericiaceae</taxon>
        <taxon>Dentipellis</taxon>
    </lineage>
</organism>
<feature type="region of interest" description="Disordered" evidence="1">
    <location>
        <begin position="1"/>
        <end position="88"/>
    </location>
</feature>
<comment type="caution">
    <text evidence="2">The sequence shown here is derived from an EMBL/GenBank/DDBJ whole genome shotgun (WGS) entry which is preliminary data.</text>
</comment>
<dbReference type="EMBL" id="SEOQ01000838">
    <property type="protein sequence ID" value="TFY56321.1"/>
    <property type="molecule type" value="Genomic_DNA"/>
</dbReference>